<evidence type="ECO:0000256" key="1">
    <source>
        <dbReference type="SAM" id="Phobius"/>
    </source>
</evidence>
<dbReference type="EMBL" id="CAJVPK010000168">
    <property type="protein sequence ID" value="CAG8465582.1"/>
    <property type="molecule type" value="Genomic_DNA"/>
</dbReference>
<gene>
    <name evidence="2" type="ORF">DEBURN_LOCUS2901</name>
</gene>
<comment type="caution">
    <text evidence="2">The sequence shown here is derived from an EMBL/GenBank/DDBJ whole genome shotgun (WGS) entry which is preliminary data.</text>
</comment>
<feature type="transmembrane region" description="Helical" evidence="1">
    <location>
        <begin position="7"/>
        <end position="25"/>
    </location>
</feature>
<name>A0A9N8YZA4_9GLOM</name>
<protein>
    <submittedName>
        <fullName evidence="2">668_t:CDS:1</fullName>
    </submittedName>
</protein>
<keyword evidence="3" id="KW-1185">Reference proteome</keyword>
<dbReference type="Proteomes" id="UP000789706">
    <property type="component" value="Unassembled WGS sequence"/>
</dbReference>
<feature type="transmembrane region" description="Helical" evidence="1">
    <location>
        <begin position="63"/>
        <end position="83"/>
    </location>
</feature>
<keyword evidence="1" id="KW-0472">Membrane</keyword>
<sequence>MDIVLFMLNSFGVPIAIILYTHFILDLELKFVIVSVVFLTLPLTAFIFPFITNYFGCRAGHIATFHHFLSLLFQALLLAHNFNVDRLDLIPTCLFSGLGILAVLAFLVLLKNKNSALIISVFTVQSLMFGLFISNHYYATKSILAVWILFIGRCFDENSVFWVTTSTNVDTTASRWYSDFKQIYYERTNGKKRLFIDVTIQCLTSPFHYWDCLVLYSLKDKITALPFVLLHFTTPLILIYTKYIGYGFIGLYLIACSLDYIIRGHER</sequence>
<feature type="transmembrane region" description="Helical" evidence="1">
    <location>
        <begin position="117"/>
        <end position="138"/>
    </location>
</feature>
<keyword evidence="1" id="KW-0812">Transmembrane</keyword>
<evidence type="ECO:0000313" key="2">
    <source>
        <dbReference type="EMBL" id="CAG8465582.1"/>
    </source>
</evidence>
<feature type="transmembrane region" description="Helical" evidence="1">
    <location>
        <begin position="89"/>
        <end position="110"/>
    </location>
</feature>
<reference evidence="2" key="1">
    <citation type="submission" date="2021-06" db="EMBL/GenBank/DDBJ databases">
        <authorList>
            <person name="Kallberg Y."/>
            <person name="Tangrot J."/>
            <person name="Rosling A."/>
        </authorList>
    </citation>
    <scope>NUCLEOTIDE SEQUENCE</scope>
    <source>
        <strain evidence="2">AZ414A</strain>
    </source>
</reference>
<feature type="transmembrane region" description="Helical" evidence="1">
    <location>
        <begin position="243"/>
        <end position="262"/>
    </location>
</feature>
<organism evidence="2 3">
    <name type="scientific">Diversispora eburnea</name>
    <dbReference type="NCBI Taxonomy" id="1213867"/>
    <lineage>
        <taxon>Eukaryota</taxon>
        <taxon>Fungi</taxon>
        <taxon>Fungi incertae sedis</taxon>
        <taxon>Mucoromycota</taxon>
        <taxon>Glomeromycotina</taxon>
        <taxon>Glomeromycetes</taxon>
        <taxon>Diversisporales</taxon>
        <taxon>Diversisporaceae</taxon>
        <taxon>Diversispora</taxon>
    </lineage>
</organism>
<dbReference type="AlphaFoldDB" id="A0A9N8YZA4"/>
<keyword evidence="1" id="KW-1133">Transmembrane helix</keyword>
<proteinExistence type="predicted"/>
<accession>A0A9N8YZA4</accession>
<evidence type="ECO:0000313" key="3">
    <source>
        <dbReference type="Proteomes" id="UP000789706"/>
    </source>
</evidence>
<feature type="transmembrane region" description="Helical" evidence="1">
    <location>
        <begin position="31"/>
        <end position="51"/>
    </location>
</feature>